<gene>
    <name evidence="3" type="ORF">EHO60_08990</name>
</gene>
<keyword evidence="4" id="KW-1185">Reference proteome</keyword>
<reference evidence="3" key="1">
    <citation type="journal article" date="2019" name="PLoS Negl. Trop. Dis.">
        <title>Revisiting the worldwide diversity of Leptospira species in the environment.</title>
        <authorList>
            <person name="Vincent A.T."/>
            <person name="Schiettekatte O."/>
            <person name="Bourhy P."/>
            <person name="Veyrier F.J."/>
            <person name="Picardeau M."/>
        </authorList>
    </citation>
    <scope>NUCLEOTIDE SEQUENCE [LARGE SCALE GENOMIC DNA]</scope>
    <source>
        <strain evidence="3">SSW15</strain>
    </source>
</reference>
<dbReference type="EMBL" id="RQET01000004">
    <property type="protein sequence ID" value="TGK12375.1"/>
    <property type="molecule type" value="Genomic_DNA"/>
</dbReference>
<keyword evidence="2" id="KW-0472">Membrane</keyword>
<dbReference type="OrthoDB" id="6556312at2"/>
<sequence>MNDPLEKKETLSGKKAKPLGNEEPKQKDFVNLPVTRKNKRLSVQSRNKAALFGIALVFIGLAYFLFSPISQVAPLKIPSNQTLENVAEGSTLINSDSDSGLVSKDFKVQLPKSFDGKKSRMLIWDFAAEDGDVVEVLVDGKSLGAPFMIKHKPEVFYIEVPSMLQIKGIKDGGGGITYAVYFPGGNLTYFNLAPIEGVNSYTITVQP</sequence>
<accession>A0A4V3JDW9</accession>
<name>A0A4V3JDW9_9LEPT</name>
<dbReference type="RefSeq" id="WP_135767773.1">
    <property type="nucleotide sequence ID" value="NZ_RQET01000004.1"/>
</dbReference>
<evidence type="ECO:0000256" key="2">
    <source>
        <dbReference type="SAM" id="Phobius"/>
    </source>
</evidence>
<feature type="transmembrane region" description="Helical" evidence="2">
    <location>
        <begin position="49"/>
        <end position="66"/>
    </location>
</feature>
<feature type="region of interest" description="Disordered" evidence="1">
    <location>
        <begin position="1"/>
        <end position="29"/>
    </location>
</feature>
<organism evidence="3 4">
    <name type="scientific">Leptospira fletcheri</name>
    <dbReference type="NCBI Taxonomy" id="2484981"/>
    <lineage>
        <taxon>Bacteria</taxon>
        <taxon>Pseudomonadati</taxon>
        <taxon>Spirochaetota</taxon>
        <taxon>Spirochaetia</taxon>
        <taxon>Leptospirales</taxon>
        <taxon>Leptospiraceae</taxon>
        <taxon>Leptospira</taxon>
    </lineage>
</organism>
<comment type="caution">
    <text evidence="3">The sequence shown here is derived from an EMBL/GenBank/DDBJ whole genome shotgun (WGS) entry which is preliminary data.</text>
</comment>
<keyword evidence="2" id="KW-1133">Transmembrane helix</keyword>
<feature type="compositionally biased region" description="Basic and acidic residues" evidence="1">
    <location>
        <begin position="1"/>
        <end position="12"/>
    </location>
</feature>
<keyword evidence="2" id="KW-0812">Transmembrane</keyword>
<evidence type="ECO:0000256" key="1">
    <source>
        <dbReference type="SAM" id="MobiDB-lite"/>
    </source>
</evidence>
<proteinExistence type="predicted"/>
<evidence type="ECO:0000313" key="3">
    <source>
        <dbReference type="EMBL" id="TGK12375.1"/>
    </source>
</evidence>
<dbReference type="AlphaFoldDB" id="A0A4V3JDW9"/>
<protein>
    <submittedName>
        <fullName evidence="3">Uncharacterized protein</fullName>
    </submittedName>
</protein>
<evidence type="ECO:0000313" key="4">
    <source>
        <dbReference type="Proteomes" id="UP000298458"/>
    </source>
</evidence>
<dbReference type="Proteomes" id="UP000298458">
    <property type="component" value="Unassembled WGS sequence"/>
</dbReference>